<organism evidence="2 3">
    <name type="scientific">Coprinellus micaceus</name>
    <name type="common">Glistening ink-cap mushroom</name>
    <name type="synonym">Coprinus micaceus</name>
    <dbReference type="NCBI Taxonomy" id="71717"/>
    <lineage>
        <taxon>Eukaryota</taxon>
        <taxon>Fungi</taxon>
        <taxon>Dikarya</taxon>
        <taxon>Basidiomycota</taxon>
        <taxon>Agaricomycotina</taxon>
        <taxon>Agaricomycetes</taxon>
        <taxon>Agaricomycetidae</taxon>
        <taxon>Agaricales</taxon>
        <taxon>Agaricineae</taxon>
        <taxon>Psathyrellaceae</taxon>
        <taxon>Coprinellus</taxon>
    </lineage>
</organism>
<feature type="compositionally biased region" description="Basic and acidic residues" evidence="1">
    <location>
        <begin position="126"/>
        <end position="154"/>
    </location>
</feature>
<feature type="compositionally biased region" description="Low complexity" evidence="1">
    <location>
        <begin position="181"/>
        <end position="195"/>
    </location>
</feature>
<protein>
    <submittedName>
        <fullName evidence="2">Uncharacterized protein</fullName>
    </submittedName>
</protein>
<dbReference type="AlphaFoldDB" id="A0A4Y7S6J4"/>
<feature type="region of interest" description="Disordered" evidence="1">
    <location>
        <begin position="93"/>
        <end position="289"/>
    </location>
</feature>
<comment type="caution">
    <text evidence="2">The sequence shown here is derived from an EMBL/GenBank/DDBJ whole genome shotgun (WGS) entry which is preliminary data.</text>
</comment>
<name>A0A4Y7S6J4_COPMI</name>
<sequence>MPAQTAFAQFKDAASAALKQFVDGAADDDAFWGAVTEDLTNPLMEYLRQGAVADPAELPVKGGPHNNLVTFGDGWNEYLKAGKPVPFLSQYKAQQAEVAPGRSVPPPPARHGTSAGKGAPTAQGADKGKAPAESKEPDRQEPKEQRQEKDERAKGKQHKKEKQKDKVKEVQDKVKDKGKAQEGAGTAAASAQSTKQRGEKRAGEGAAPEVAKKTRISKAYVVSSGSESESESEKEAMSAIKDVAEPGSVAPGPKPKAKGVKVKMTEGGATKPAGSAQASSASGQATAPAGDDVGTLGIENLAVNALTEKYGRTRTKVNEVTAAVDTLTLGLAGFGAFLETIESGMGENGPRFTSATERLAEKTAEILKSKQMMEEALEAMEAEPDDDDEAVKAAMTSHVKVVASVYAKLNEACKASKVNTDALQYTIAGLVAFMRLAAPAVNPGGDEEAMEWTTCYHYCAARLYFALTAWNKYVRGVYDRSQEIRPAVFHKFQQAILKEVRFKAWASTVGTVVRSHGMVLEYGQQQGRLVAEVTNIVLDRERVAHPTDLRTFLDRWAHGAAGRSTTLLPWWDSLPWVDVDETFTSLSNLVETFDVEMTLAPLPAPDAEWIIRSNMPEEQQRVEQLQLARFLARQTVAVTAKRLLAVKARMKTLAGEIERRGGSLPLPEEARESDKDEWESDGSGSAMSED</sequence>
<evidence type="ECO:0000313" key="2">
    <source>
        <dbReference type="EMBL" id="TEB16764.1"/>
    </source>
</evidence>
<keyword evidence="3" id="KW-1185">Reference proteome</keyword>
<dbReference type="Proteomes" id="UP000298030">
    <property type="component" value="Unassembled WGS sequence"/>
</dbReference>
<accession>A0A4Y7S6J4</accession>
<dbReference type="EMBL" id="QPFP01000321">
    <property type="protein sequence ID" value="TEB16764.1"/>
    <property type="molecule type" value="Genomic_DNA"/>
</dbReference>
<feature type="region of interest" description="Disordered" evidence="1">
    <location>
        <begin position="657"/>
        <end position="690"/>
    </location>
</feature>
<dbReference type="STRING" id="71717.A0A4Y7S6J4"/>
<proteinExistence type="predicted"/>
<gene>
    <name evidence="2" type="ORF">FA13DRAFT_1720800</name>
</gene>
<evidence type="ECO:0000256" key="1">
    <source>
        <dbReference type="SAM" id="MobiDB-lite"/>
    </source>
</evidence>
<reference evidence="2 3" key="1">
    <citation type="journal article" date="2019" name="Nat. Ecol. Evol.">
        <title>Megaphylogeny resolves global patterns of mushroom evolution.</title>
        <authorList>
            <person name="Varga T."/>
            <person name="Krizsan K."/>
            <person name="Foldi C."/>
            <person name="Dima B."/>
            <person name="Sanchez-Garcia M."/>
            <person name="Sanchez-Ramirez S."/>
            <person name="Szollosi G.J."/>
            <person name="Szarkandi J.G."/>
            <person name="Papp V."/>
            <person name="Albert L."/>
            <person name="Andreopoulos W."/>
            <person name="Angelini C."/>
            <person name="Antonin V."/>
            <person name="Barry K.W."/>
            <person name="Bougher N.L."/>
            <person name="Buchanan P."/>
            <person name="Buyck B."/>
            <person name="Bense V."/>
            <person name="Catcheside P."/>
            <person name="Chovatia M."/>
            <person name="Cooper J."/>
            <person name="Damon W."/>
            <person name="Desjardin D."/>
            <person name="Finy P."/>
            <person name="Geml J."/>
            <person name="Haridas S."/>
            <person name="Hughes K."/>
            <person name="Justo A."/>
            <person name="Karasinski D."/>
            <person name="Kautmanova I."/>
            <person name="Kiss B."/>
            <person name="Kocsube S."/>
            <person name="Kotiranta H."/>
            <person name="LaButti K.M."/>
            <person name="Lechner B.E."/>
            <person name="Liimatainen K."/>
            <person name="Lipzen A."/>
            <person name="Lukacs Z."/>
            <person name="Mihaltcheva S."/>
            <person name="Morgado L.N."/>
            <person name="Niskanen T."/>
            <person name="Noordeloos M.E."/>
            <person name="Ohm R.A."/>
            <person name="Ortiz-Santana B."/>
            <person name="Ovrebo C."/>
            <person name="Racz N."/>
            <person name="Riley R."/>
            <person name="Savchenko A."/>
            <person name="Shiryaev A."/>
            <person name="Soop K."/>
            <person name="Spirin V."/>
            <person name="Szebenyi C."/>
            <person name="Tomsovsky M."/>
            <person name="Tulloss R.E."/>
            <person name="Uehling J."/>
            <person name="Grigoriev I.V."/>
            <person name="Vagvolgyi C."/>
            <person name="Papp T."/>
            <person name="Martin F.M."/>
            <person name="Miettinen O."/>
            <person name="Hibbett D.S."/>
            <person name="Nagy L.G."/>
        </authorList>
    </citation>
    <scope>NUCLEOTIDE SEQUENCE [LARGE SCALE GENOMIC DNA]</scope>
    <source>
        <strain evidence="2 3">FP101781</strain>
    </source>
</reference>
<evidence type="ECO:0000313" key="3">
    <source>
        <dbReference type="Proteomes" id="UP000298030"/>
    </source>
</evidence>
<feature type="compositionally biased region" description="Basic and acidic residues" evidence="1">
    <location>
        <begin position="162"/>
        <end position="180"/>
    </location>
</feature>
<feature type="compositionally biased region" description="Low complexity" evidence="1">
    <location>
        <begin position="272"/>
        <end position="289"/>
    </location>
</feature>